<protein>
    <submittedName>
        <fullName evidence="1">Prophage LambdaSa04, tail protein</fullName>
    </submittedName>
</protein>
<gene>
    <name evidence="1" type="ORF">BN1356_01332</name>
</gene>
<keyword evidence="2" id="KW-1185">Reference proteome</keyword>
<dbReference type="STRING" id="1608583.BN1356_01332"/>
<dbReference type="EMBL" id="CTEN01000003">
    <property type="protein sequence ID" value="CQR24989.1"/>
    <property type="molecule type" value="Genomic_DNA"/>
</dbReference>
<sequence>MIRQNALTIDGVSTSSFPFKVIVEDSPSITVSESKTILIEHQGLSGAVLQSNPHRSVMDLSYTLYLVKPSEEQLYSFLKLFLKEGFWLENSSFKTTRWWCYKASHTPVQKDKLGVYETKVTFSCHPTKWFKSTSPQVFRISGTLRCQGSAIAYPKITITGNSSSETSFTIGDDVIRLERLQEMVVMDNNPSQPSFKTQRGQLIKWAGDFIAIDAGKRDSVGVVLGPGITSLTIETNWGWA</sequence>
<evidence type="ECO:0000313" key="1">
    <source>
        <dbReference type="EMBL" id="CQR24989.1"/>
    </source>
</evidence>
<name>A0A0E3WF71_9STRE</name>
<dbReference type="OrthoDB" id="2139195at2"/>
<dbReference type="Proteomes" id="UP000198604">
    <property type="component" value="Unassembled WGS sequence"/>
</dbReference>
<reference evidence="2" key="1">
    <citation type="submission" date="2015-03" db="EMBL/GenBank/DDBJ databases">
        <authorList>
            <person name="Urmite Genomes"/>
        </authorList>
    </citation>
    <scope>NUCLEOTIDE SEQUENCE [LARGE SCALE GENOMIC DNA]</scope>
    <source>
        <strain evidence="2">FF10</strain>
    </source>
</reference>
<evidence type="ECO:0000313" key="2">
    <source>
        <dbReference type="Proteomes" id="UP000198604"/>
    </source>
</evidence>
<dbReference type="AlphaFoldDB" id="A0A0E3WF71"/>
<organism evidence="1 2">
    <name type="scientific">Streptococcus varani</name>
    <dbReference type="NCBI Taxonomy" id="1608583"/>
    <lineage>
        <taxon>Bacteria</taxon>
        <taxon>Bacillati</taxon>
        <taxon>Bacillota</taxon>
        <taxon>Bacilli</taxon>
        <taxon>Lactobacillales</taxon>
        <taxon>Streptococcaceae</taxon>
        <taxon>Streptococcus</taxon>
    </lineage>
</organism>
<accession>A0A0E3WF71</accession>
<dbReference type="RefSeq" id="WP_093650587.1">
    <property type="nucleotide sequence ID" value="NZ_CTEN01000003.1"/>
</dbReference>
<proteinExistence type="predicted"/>